<keyword evidence="3" id="KW-1185">Reference proteome</keyword>
<dbReference type="NCBIfam" id="TIGR04438">
    <property type="entry name" value="small_Trp_rich"/>
    <property type="match status" value="1"/>
</dbReference>
<keyword evidence="1" id="KW-0812">Transmembrane</keyword>
<dbReference type="Proteomes" id="UP001596101">
    <property type="component" value="Unassembled WGS sequence"/>
</dbReference>
<reference evidence="3" key="1">
    <citation type="journal article" date="2019" name="Int. J. Syst. Evol. Microbiol.">
        <title>The Global Catalogue of Microorganisms (GCM) 10K type strain sequencing project: providing services to taxonomists for standard genome sequencing and annotation.</title>
        <authorList>
            <consortium name="The Broad Institute Genomics Platform"/>
            <consortium name="The Broad Institute Genome Sequencing Center for Infectious Disease"/>
            <person name="Wu L."/>
            <person name="Ma J."/>
        </authorList>
    </citation>
    <scope>NUCLEOTIDE SEQUENCE [LARGE SCALE GENOMIC DNA]</scope>
    <source>
        <strain evidence="3">CCUG 43111</strain>
    </source>
</reference>
<name>A0ABW0MPV7_9BURK</name>
<comment type="caution">
    <text evidence="2">The sequence shown here is derived from an EMBL/GenBank/DDBJ whole genome shotgun (WGS) entry which is preliminary data.</text>
</comment>
<keyword evidence="1" id="KW-0472">Membrane</keyword>
<evidence type="ECO:0000313" key="2">
    <source>
        <dbReference type="EMBL" id="MFC5479934.1"/>
    </source>
</evidence>
<dbReference type="InterPro" id="IPR031044">
    <property type="entry name" value="Small_Trp_rich"/>
</dbReference>
<organism evidence="2 3">
    <name type="scientific">Massilia suwonensis</name>
    <dbReference type="NCBI Taxonomy" id="648895"/>
    <lineage>
        <taxon>Bacteria</taxon>
        <taxon>Pseudomonadati</taxon>
        <taxon>Pseudomonadota</taxon>
        <taxon>Betaproteobacteria</taxon>
        <taxon>Burkholderiales</taxon>
        <taxon>Oxalobacteraceae</taxon>
        <taxon>Telluria group</taxon>
        <taxon>Massilia</taxon>
    </lineage>
</organism>
<proteinExistence type="predicted"/>
<evidence type="ECO:0000256" key="1">
    <source>
        <dbReference type="SAM" id="Phobius"/>
    </source>
</evidence>
<feature type="transmembrane region" description="Helical" evidence="1">
    <location>
        <begin position="24"/>
        <end position="43"/>
    </location>
</feature>
<dbReference type="RefSeq" id="WP_379758333.1">
    <property type="nucleotide sequence ID" value="NZ_JBHSMR010000013.1"/>
</dbReference>
<keyword evidence="1" id="KW-1133">Transmembrane helix</keyword>
<sequence>MPLILLIAALVALRFFEVWRFADLSWWWIVGLMVFAFVWFEYVEPLLGWDKKKAHDEDDKRRKARVKNSFDKR</sequence>
<dbReference type="EMBL" id="JBHSMR010000013">
    <property type="protein sequence ID" value="MFC5479934.1"/>
    <property type="molecule type" value="Genomic_DNA"/>
</dbReference>
<evidence type="ECO:0000313" key="3">
    <source>
        <dbReference type="Proteomes" id="UP001596101"/>
    </source>
</evidence>
<accession>A0ABW0MPV7</accession>
<gene>
    <name evidence="2" type="ORF">ACFPQ5_17180</name>
</gene>
<protein>
    <submittedName>
        <fullName evidence="2">TIGR04438 family Trp-rich protein</fullName>
    </submittedName>
</protein>